<dbReference type="Proteomes" id="UP000465221">
    <property type="component" value="Unassembled WGS sequence"/>
</dbReference>
<dbReference type="AlphaFoldDB" id="A0A8H3NQ16"/>
<dbReference type="EMBL" id="BLKC01000026">
    <property type="protein sequence ID" value="GFF35589.1"/>
    <property type="molecule type" value="Genomic_DNA"/>
</dbReference>
<name>A0A8H3NQ16_9EURO</name>
<reference evidence="2 3" key="1">
    <citation type="submission" date="2020-01" db="EMBL/GenBank/DDBJ databases">
        <title>Draft genome sequence of Aspergillus udagawae IFM 46972.</title>
        <authorList>
            <person name="Takahashi H."/>
            <person name="Yaguchi T."/>
        </authorList>
    </citation>
    <scope>NUCLEOTIDE SEQUENCE [LARGE SCALE GENOMIC DNA]</scope>
    <source>
        <strain evidence="2 3">IFM 46972</strain>
    </source>
</reference>
<protein>
    <submittedName>
        <fullName evidence="2">Lovastatin diketide synthase LovF</fullName>
    </submittedName>
</protein>
<comment type="caution">
    <text evidence="2">The sequence shown here is derived from an EMBL/GenBank/DDBJ whole genome shotgun (WGS) entry which is preliminary data.</text>
</comment>
<sequence length="274" mass="29956">MRNLKGLLKNDGKLLLAENDVVLGLDPRWWSQYKDDSVPVFPLDEGAWAEVLKKSGFAGVQHIIHDSEDANLHQLPLMVSSVERAISFDFSEVVVVNPDICGTDVSAFSANLAGLLIKLGLSVSQRNWDTIGDVSGKVLVSFWEIDSPVLGEMSEPVFEVVKGMALNSAGVLWITRGGQVSGPFKPYSGVCTGFFRALRSENSEKRLGTLDLSLNLDLHSELAATLVSEVFEGLFSATERETRDYEFAEDECCLYVSRLVEDPALNLAMGPGVE</sequence>
<accession>A0A8H3NQ16</accession>
<proteinExistence type="predicted"/>
<dbReference type="InterPro" id="IPR056501">
    <property type="entry name" value="NAD-bd_HRPKS_sdrA"/>
</dbReference>
<organism evidence="2 3">
    <name type="scientific">Aspergillus udagawae</name>
    <dbReference type="NCBI Taxonomy" id="91492"/>
    <lineage>
        <taxon>Eukaryota</taxon>
        <taxon>Fungi</taxon>
        <taxon>Dikarya</taxon>
        <taxon>Ascomycota</taxon>
        <taxon>Pezizomycotina</taxon>
        <taxon>Eurotiomycetes</taxon>
        <taxon>Eurotiomycetidae</taxon>
        <taxon>Eurotiales</taxon>
        <taxon>Aspergillaceae</taxon>
        <taxon>Aspergillus</taxon>
        <taxon>Aspergillus subgen. Fumigati</taxon>
    </lineage>
</organism>
<evidence type="ECO:0000259" key="1">
    <source>
        <dbReference type="Pfam" id="PF23114"/>
    </source>
</evidence>
<feature type="domain" description="HRPKS sdrA-like NAD(P)-binding" evidence="1">
    <location>
        <begin position="126"/>
        <end position="259"/>
    </location>
</feature>
<evidence type="ECO:0000313" key="3">
    <source>
        <dbReference type="Proteomes" id="UP000465221"/>
    </source>
</evidence>
<dbReference type="Pfam" id="PF23114">
    <property type="entry name" value="NAD-bd_HRPKS_sdrA"/>
    <property type="match status" value="1"/>
</dbReference>
<evidence type="ECO:0000313" key="2">
    <source>
        <dbReference type="EMBL" id="GFF35589.1"/>
    </source>
</evidence>
<gene>
    <name evidence="2" type="ORF">IFM46972_04601</name>
</gene>